<keyword evidence="1" id="KW-1133">Transmembrane helix</keyword>
<keyword evidence="1" id="KW-0472">Membrane</keyword>
<comment type="caution">
    <text evidence="2">The sequence shown here is derived from an EMBL/GenBank/DDBJ whole genome shotgun (WGS) entry which is preliminary data.</text>
</comment>
<name>A0A7C9N4Z7_9ACTN</name>
<evidence type="ECO:0000313" key="2">
    <source>
        <dbReference type="EMBL" id="NAS20353.1"/>
    </source>
</evidence>
<evidence type="ECO:0000256" key="1">
    <source>
        <dbReference type="SAM" id="Phobius"/>
    </source>
</evidence>
<dbReference type="Proteomes" id="UP000479526">
    <property type="component" value="Unassembled WGS sequence"/>
</dbReference>
<protein>
    <recommendedName>
        <fullName evidence="4">Integral membrane protein</fullName>
    </recommendedName>
</protein>
<feature type="transmembrane region" description="Helical" evidence="1">
    <location>
        <begin position="89"/>
        <end position="107"/>
    </location>
</feature>
<accession>A0A7C9N4Z7</accession>
<sequence>MPDTSLPHEDLRATLAARRDLGPAYEDALVDSFIEKLDNEITARVQAEVARRGETKPAKPDNSHIPIALGSLGIGVPLTAIAVSQAGSFGLMLAWGGIVLVNMAAAIRRKRP</sequence>
<proteinExistence type="predicted"/>
<evidence type="ECO:0008006" key="4">
    <source>
        <dbReference type="Google" id="ProtNLM"/>
    </source>
</evidence>
<reference evidence="2 3" key="1">
    <citation type="submission" date="2020-01" db="EMBL/GenBank/DDBJ databases">
        <title>Herbidospora sp. NEAU-GS84 nov., a novel actinomycete isolated from soil.</title>
        <authorList>
            <person name="Han L."/>
        </authorList>
    </citation>
    <scope>NUCLEOTIDE SEQUENCE [LARGE SCALE GENOMIC DNA]</scope>
    <source>
        <strain evidence="2 3">NEAU-GS84</strain>
    </source>
</reference>
<keyword evidence="3" id="KW-1185">Reference proteome</keyword>
<gene>
    <name evidence="2" type="ORF">GT755_01485</name>
</gene>
<dbReference type="EMBL" id="WXEW01000001">
    <property type="protein sequence ID" value="NAS20353.1"/>
    <property type="molecule type" value="Genomic_DNA"/>
</dbReference>
<organism evidence="2 3">
    <name type="scientific">Herbidospora solisilvae</name>
    <dbReference type="NCBI Taxonomy" id="2696284"/>
    <lineage>
        <taxon>Bacteria</taxon>
        <taxon>Bacillati</taxon>
        <taxon>Actinomycetota</taxon>
        <taxon>Actinomycetes</taxon>
        <taxon>Streptosporangiales</taxon>
        <taxon>Streptosporangiaceae</taxon>
        <taxon>Herbidospora</taxon>
    </lineage>
</organism>
<evidence type="ECO:0000313" key="3">
    <source>
        <dbReference type="Proteomes" id="UP000479526"/>
    </source>
</evidence>
<keyword evidence="1" id="KW-0812">Transmembrane</keyword>
<dbReference type="AlphaFoldDB" id="A0A7C9N4Z7"/>
<dbReference type="RefSeq" id="WP_161477870.1">
    <property type="nucleotide sequence ID" value="NZ_WXEW01000001.1"/>
</dbReference>